<evidence type="ECO:0000313" key="1">
    <source>
        <dbReference type="EMBL" id="PTQ34439.1"/>
    </source>
</evidence>
<accession>A0A2R6WKQ2</accession>
<dbReference type="Proteomes" id="UP000244005">
    <property type="component" value="Unassembled WGS sequence"/>
</dbReference>
<organism evidence="1 2">
    <name type="scientific">Marchantia polymorpha</name>
    <name type="common">Common liverwort</name>
    <name type="synonym">Marchantia aquatica</name>
    <dbReference type="NCBI Taxonomy" id="3197"/>
    <lineage>
        <taxon>Eukaryota</taxon>
        <taxon>Viridiplantae</taxon>
        <taxon>Streptophyta</taxon>
        <taxon>Embryophyta</taxon>
        <taxon>Marchantiophyta</taxon>
        <taxon>Marchantiopsida</taxon>
        <taxon>Marchantiidae</taxon>
        <taxon>Marchantiales</taxon>
        <taxon>Marchantiaceae</taxon>
        <taxon>Marchantia</taxon>
    </lineage>
</organism>
<keyword evidence="2" id="KW-1185">Reference proteome</keyword>
<reference evidence="2" key="1">
    <citation type="journal article" date="2017" name="Cell">
        <title>Insights into land plant evolution garnered from the Marchantia polymorpha genome.</title>
        <authorList>
            <person name="Bowman J.L."/>
            <person name="Kohchi T."/>
            <person name="Yamato K.T."/>
            <person name="Jenkins J."/>
            <person name="Shu S."/>
            <person name="Ishizaki K."/>
            <person name="Yamaoka S."/>
            <person name="Nishihama R."/>
            <person name="Nakamura Y."/>
            <person name="Berger F."/>
            <person name="Adam C."/>
            <person name="Aki S.S."/>
            <person name="Althoff F."/>
            <person name="Araki T."/>
            <person name="Arteaga-Vazquez M.A."/>
            <person name="Balasubrmanian S."/>
            <person name="Barry K."/>
            <person name="Bauer D."/>
            <person name="Boehm C.R."/>
            <person name="Briginshaw L."/>
            <person name="Caballero-Perez J."/>
            <person name="Catarino B."/>
            <person name="Chen F."/>
            <person name="Chiyoda S."/>
            <person name="Chovatia M."/>
            <person name="Davies K.M."/>
            <person name="Delmans M."/>
            <person name="Demura T."/>
            <person name="Dierschke T."/>
            <person name="Dolan L."/>
            <person name="Dorantes-Acosta A.E."/>
            <person name="Eklund D.M."/>
            <person name="Florent S.N."/>
            <person name="Flores-Sandoval E."/>
            <person name="Fujiyama A."/>
            <person name="Fukuzawa H."/>
            <person name="Galik B."/>
            <person name="Grimanelli D."/>
            <person name="Grimwood J."/>
            <person name="Grossniklaus U."/>
            <person name="Hamada T."/>
            <person name="Haseloff J."/>
            <person name="Hetherington A.J."/>
            <person name="Higo A."/>
            <person name="Hirakawa Y."/>
            <person name="Hundley H.N."/>
            <person name="Ikeda Y."/>
            <person name="Inoue K."/>
            <person name="Inoue S.I."/>
            <person name="Ishida S."/>
            <person name="Jia Q."/>
            <person name="Kakita M."/>
            <person name="Kanazawa T."/>
            <person name="Kawai Y."/>
            <person name="Kawashima T."/>
            <person name="Kennedy M."/>
            <person name="Kinose K."/>
            <person name="Kinoshita T."/>
            <person name="Kohara Y."/>
            <person name="Koide E."/>
            <person name="Komatsu K."/>
            <person name="Kopischke S."/>
            <person name="Kubo M."/>
            <person name="Kyozuka J."/>
            <person name="Lagercrantz U."/>
            <person name="Lin S.S."/>
            <person name="Lindquist E."/>
            <person name="Lipzen A.M."/>
            <person name="Lu C.W."/>
            <person name="De Luna E."/>
            <person name="Martienssen R.A."/>
            <person name="Minamino N."/>
            <person name="Mizutani M."/>
            <person name="Mizutani M."/>
            <person name="Mochizuki N."/>
            <person name="Monte I."/>
            <person name="Mosher R."/>
            <person name="Nagasaki H."/>
            <person name="Nakagami H."/>
            <person name="Naramoto S."/>
            <person name="Nishitani K."/>
            <person name="Ohtani M."/>
            <person name="Okamoto T."/>
            <person name="Okumura M."/>
            <person name="Phillips J."/>
            <person name="Pollak B."/>
            <person name="Reinders A."/>
            <person name="Rovekamp M."/>
            <person name="Sano R."/>
            <person name="Sawa S."/>
            <person name="Schmid M.W."/>
            <person name="Shirakawa M."/>
            <person name="Solano R."/>
            <person name="Spunde A."/>
            <person name="Suetsugu N."/>
            <person name="Sugano S."/>
            <person name="Sugiyama A."/>
            <person name="Sun R."/>
            <person name="Suzuki Y."/>
            <person name="Takenaka M."/>
            <person name="Takezawa D."/>
            <person name="Tomogane H."/>
            <person name="Tsuzuki M."/>
            <person name="Ueda T."/>
            <person name="Umeda M."/>
            <person name="Ward J.M."/>
            <person name="Watanabe Y."/>
            <person name="Yazaki K."/>
            <person name="Yokoyama R."/>
            <person name="Yoshitake Y."/>
            <person name="Yotsui I."/>
            <person name="Zachgo S."/>
            <person name="Schmutz J."/>
        </authorList>
    </citation>
    <scope>NUCLEOTIDE SEQUENCE [LARGE SCALE GENOMIC DNA]</scope>
    <source>
        <strain evidence="2">Tak-1</strain>
    </source>
</reference>
<sequence length="81" mass="9254">MILWPNDFACWSSRSPERDYSCVCYALTCPAGFPVLYFGTFTSCYILGKVHICPLLEHNCFLLACHVRVPITNFESVEENL</sequence>
<name>A0A2R6WKQ2_MARPO</name>
<dbReference type="AlphaFoldDB" id="A0A2R6WKQ2"/>
<protein>
    <submittedName>
        <fullName evidence="1">Uncharacterized protein</fullName>
    </submittedName>
</protein>
<evidence type="ECO:0000313" key="2">
    <source>
        <dbReference type="Proteomes" id="UP000244005"/>
    </source>
</evidence>
<gene>
    <name evidence="1" type="ORF">MARPO_0080s0055</name>
</gene>
<dbReference type="Gramene" id="Mp4g02440.1">
    <property type="protein sequence ID" value="Mp4g02440.1.cds1"/>
    <property type="gene ID" value="Mp4g02440"/>
</dbReference>
<dbReference type="EMBL" id="KZ772752">
    <property type="protein sequence ID" value="PTQ34439.1"/>
    <property type="molecule type" value="Genomic_DNA"/>
</dbReference>
<proteinExistence type="predicted"/>